<evidence type="ECO:0000313" key="1">
    <source>
        <dbReference type="EMBL" id="KAF7840514.1"/>
    </source>
</evidence>
<reference evidence="1" key="1">
    <citation type="submission" date="2020-09" db="EMBL/GenBank/DDBJ databases">
        <title>Genome-Enabled Discovery of Anthraquinone Biosynthesis in Senna tora.</title>
        <authorList>
            <person name="Kang S.-H."/>
            <person name="Pandey R.P."/>
            <person name="Lee C.-M."/>
            <person name="Sim J.-S."/>
            <person name="Jeong J.-T."/>
            <person name="Choi B.-S."/>
            <person name="Jung M."/>
            <person name="Ginzburg D."/>
            <person name="Zhao K."/>
            <person name="Won S.Y."/>
            <person name="Oh T.-J."/>
            <person name="Yu Y."/>
            <person name="Kim N.-H."/>
            <person name="Lee O.R."/>
            <person name="Lee T.-H."/>
            <person name="Bashyal P."/>
            <person name="Kim T.-S."/>
            <person name="Lee W.-H."/>
            <person name="Kawkins C."/>
            <person name="Kim C.-K."/>
            <person name="Kim J.S."/>
            <person name="Ahn B.O."/>
            <person name="Rhee S.Y."/>
            <person name="Sohng J.K."/>
        </authorList>
    </citation>
    <scope>NUCLEOTIDE SEQUENCE</scope>
    <source>
        <tissue evidence="1">Leaf</tissue>
    </source>
</reference>
<protein>
    <submittedName>
        <fullName evidence="1">Uncharacterized protein</fullName>
    </submittedName>
</protein>
<accession>A0A834XAI7</accession>
<proteinExistence type="predicted"/>
<evidence type="ECO:0000313" key="2">
    <source>
        <dbReference type="Proteomes" id="UP000634136"/>
    </source>
</evidence>
<sequence length="84" mass="9412">MHARNGLIIIMRSGMLEPQCSSSVSTNAISKARECEFLVSLHMSWLAFRFRVVWNVMNSESANFVQVGNCMKFTTIEAPASVLE</sequence>
<dbReference type="AlphaFoldDB" id="A0A834XAI7"/>
<keyword evidence="2" id="KW-1185">Reference proteome</keyword>
<dbReference type="Proteomes" id="UP000634136">
    <property type="component" value="Unassembled WGS sequence"/>
</dbReference>
<gene>
    <name evidence="1" type="ORF">G2W53_002812</name>
</gene>
<name>A0A834XAI7_9FABA</name>
<organism evidence="1 2">
    <name type="scientific">Senna tora</name>
    <dbReference type="NCBI Taxonomy" id="362788"/>
    <lineage>
        <taxon>Eukaryota</taxon>
        <taxon>Viridiplantae</taxon>
        <taxon>Streptophyta</taxon>
        <taxon>Embryophyta</taxon>
        <taxon>Tracheophyta</taxon>
        <taxon>Spermatophyta</taxon>
        <taxon>Magnoliopsida</taxon>
        <taxon>eudicotyledons</taxon>
        <taxon>Gunneridae</taxon>
        <taxon>Pentapetalae</taxon>
        <taxon>rosids</taxon>
        <taxon>fabids</taxon>
        <taxon>Fabales</taxon>
        <taxon>Fabaceae</taxon>
        <taxon>Caesalpinioideae</taxon>
        <taxon>Cassia clade</taxon>
        <taxon>Senna</taxon>
    </lineage>
</organism>
<comment type="caution">
    <text evidence="1">The sequence shown here is derived from an EMBL/GenBank/DDBJ whole genome shotgun (WGS) entry which is preliminary data.</text>
</comment>
<dbReference type="EMBL" id="JAAIUW010000002">
    <property type="protein sequence ID" value="KAF7840514.1"/>
    <property type="molecule type" value="Genomic_DNA"/>
</dbReference>